<organism evidence="3 4">
    <name type="scientific">Alkaliphilus hydrothermalis</name>
    <dbReference type="NCBI Taxonomy" id="1482730"/>
    <lineage>
        <taxon>Bacteria</taxon>
        <taxon>Bacillati</taxon>
        <taxon>Bacillota</taxon>
        <taxon>Clostridia</taxon>
        <taxon>Peptostreptococcales</taxon>
        <taxon>Natronincolaceae</taxon>
        <taxon>Alkaliphilus</taxon>
    </lineage>
</organism>
<dbReference type="PANTHER" id="PTHR32039:SF7">
    <property type="entry name" value="COMPETENCE PROTEIN COMM"/>
    <property type="match status" value="1"/>
</dbReference>
<accession>A0ABS2NL36</accession>
<dbReference type="Proteomes" id="UP001314796">
    <property type="component" value="Unassembled WGS sequence"/>
</dbReference>
<evidence type="ECO:0000259" key="2">
    <source>
        <dbReference type="SMART" id="SM00382"/>
    </source>
</evidence>
<sequence>MLAKIKSCCINGLDTGEIDVEIDLSNGLPVTNIVGLPDQEIKESKERVRAAINNSEFDFPLRRITINLAPADTKKVGTHFDLPIALGILKASNQFRADNLSDTVIMGELALDGKIHKINGVLPMLLSMYEKGYKRVILPHQNIEEAKLVKEMESIGVSSLKEVVDFLNGDCIIETVVGKEIDLQDSLDILEDFKDIKGQDNLKRAMEIAAAGGHNLLMVGPPGSGKTMAARRLPSILPNLTFEEAIEITKIYSVAGLLDHGEGMINIRPFRSPHHTTSTIALTGGGRIPKPGEVTLSHYGVLFLDELPEFNKTTLEVLRQPIEDGYISISRVNGSYVYPSKFMLVASMNPCPCGYYGSRTEQQCTCSPNEIRRYISKISGPLLDRIDLIVETSAVTYTDMVCNQKSEGSKEIRQRVKKAREFQLERYEGKNVLSNSQLSPSDIKKYCKLDKDAEELMKVAYDRMKLSARGYNRILKVARTIADLDHQEEIASNHVAEALQYRNMTLLK</sequence>
<proteinExistence type="inferred from homology"/>
<evidence type="ECO:0000256" key="1">
    <source>
        <dbReference type="ARBA" id="ARBA00006354"/>
    </source>
</evidence>
<dbReference type="InterPro" id="IPR027417">
    <property type="entry name" value="P-loop_NTPase"/>
</dbReference>
<comment type="caution">
    <text evidence="3">The sequence shown here is derived from an EMBL/GenBank/DDBJ whole genome shotgun (WGS) entry which is preliminary data.</text>
</comment>
<feature type="domain" description="AAA+ ATPase" evidence="2">
    <location>
        <begin position="212"/>
        <end position="396"/>
    </location>
</feature>
<dbReference type="PANTHER" id="PTHR32039">
    <property type="entry name" value="MAGNESIUM-CHELATASE SUBUNIT CHLI"/>
    <property type="match status" value="1"/>
</dbReference>
<dbReference type="Pfam" id="PF01078">
    <property type="entry name" value="Mg_chelatase"/>
    <property type="match status" value="1"/>
</dbReference>
<keyword evidence="4" id="KW-1185">Reference proteome</keyword>
<evidence type="ECO:0000313" key="4">
    <source>
        <dbReference type="Proteomes" id="UP001314796"/>
    </source>
</evidence>
<dbReference type="InterPro" id="IPR004482">
    <property type="entry name" value="Mg_chelat-rel"/>
</dbReference>
<dbReference type="InterPro" id="IPR014721">
    <property type="entry name" value="Ribsml_uS5_D2-typ_fold_subgr"/>
</dbReference>
<dbReference type="InterPro" id="IPR025158">
    <property type="entry name" value="Mg_chelat-rel_C"/>
</dbReference>
<dbReference type="NCBIfam" id="TIGR00368">
    <property type="entry name" value="YifB family Mg chelatase-like AAA ATPase"/>
    <property type="match status" value="1"/>
</dbReference>
<dbReference type="InterPro" id="IPR020568">
    <property type="entry name" value="Ribosomal_Su5_D2-typ_SF"/>
</dbReference>
<dbReference type="SUPFAM" id="SSF54211">
    <property type="entry name" value="Ribosomal protein S5 domain 2-like"/>
    <property type="match status" value="1"/>
</dbReference>
<dbReference type="InterPro" id="IPR000523">
    <property type="entry name" value="Mg_chelatse_chII-like_cat_dom"/>
</dbReference>
<dbReference type="InterPro" id="IPR003593">
    <property type="entry name" value="AAA+_ATPase"/>
</dbReference>
<protein>
    <submittedName>
        <fullName evidence="3">Magnesium chelatase family protein</fullName>
    </submittedName>
</protein>
<gene>
    <name evidence="3" type="ORF">JOC73_000150</name>
</gene>
<dbReference type="Gene3D" id="3.30.230.10">
    <property type="match status" value="1"/>
</dbReference>
<dbReference type="EMBL" id="JAFBEE010000001">
    <property type="protein sequence ID" value="MBM7613642.1"/>
    <property type="molecule type" value="Genomic_DNA"/>
</dbReference>
<dbReference type="SUPFAM" id="SSF52540">
    <property type="entry name" value="P-loop containing nucleoside triphosphate hydrolases"/>
    <property type="match status" value="1"/>
</dbReference>
<dbReference type="Pfam" id="PF13541">
    <property type="entry name" value="ChlI"/>
    <property type="match status" value="1"/>
</dbReference>
<dbReference type="Gene3D" id="3.40.50.300">
    <property type="entry name" value="P-loop containing nucleotide triphosphate hydrolases"/>
    <property type="match status" value="1"/>
</dbReference>
<dbReference type="Pfam" id="PF13335">
    <property type="entry name" value="Mg_chelatase_C"/>
    <property type="match status" value="1"/>
</dbReference>
<evidence type="ECO:0000313" key="3">
    <source>
        <dbReference type="EMBL" id="MBM7613642.1"/>
    </source>
</evidence>
<name>A0ABS2NL36_9FIRM</name>
<dbReference type="InterPro" id="IPR045006">
    <property type="entry name" value="CHLI-like"/>
</dbReference>
<dbReference type="RefSeq" id="WP_204399927.1">
    <property type="nucleotide sequence ID" value="NZ_JAFBEE010000001.1"/>
</dbReference>
<dbReference type="SMART" id="SM00382">
    <property type="entry name" value="AAA"/>
    <property type="match status" value="1"/>
</dbReference>
<reference evidence="3 4" key="1">
    <citation type="submission" date="2021-01" db="EMBL/GenBank/DDBJ databases">
        <title>Genomic Encyclopedia of Type Strains, Phase IV (KMG-IV): sequencing the most valuable type-strain genomes for metagenomic binning, comparative biology and taxonomic classification.</title>
        <authorList>
            <person name="Goeker M."/>
        </authorList>
    </citation>
    <scope>NUCLEOTIDE SEQUENCE [LARGE SCALE GENOMIC DNA]</scope>
    <source>
        <strain evidence="3 4">DSM 25890</strain>
    </source>
</reference>
<comment type="similarity">
    <text evidence="1">Belongs to the Mg-chelatase subunits D/I family. ComM subfamily.</text>
</comment>